<evidence type="ECO:0000256" key="8">
    <source>
        <dbReference type="ARBA" id="ARBA00022723"/>
    </source>
</evidence>
<evidence type="ECO:0000256" key="6">
    <source>
        <dbReference type="ARBA" id="ARBA00022622"/>
    </source>
</evidence>
<accession>A0AA38J021</accession>
<evidence type="ECO:0000313" key="25">
    <source>
        <dbReference type="EMBL" id="KAJ3664938.1"/>
    </source>
</evidence>
<dbReference type="AlphaFoldDB" id="A0AA38J021"/>
<keyword evidence="9 21" id="KW-0732">Signal</keyword>
<evidence type="ECO:0000256" key="15">
    <source>
        <dbReference type="ARBA" id="ARBA00023180"/>
    </source>
</evidence>
<dbReference type="GO" id="GO:0006508">
    <property type="term" value="P:proteolysis"/>
    <property type="evidence" value="ECO:0007669"/>
    <property type="project" value="UniProtKB-KW"/>
</dbReference>
<feature type="domain" description="Aminopeptidase N-like N-terminal" evidence="24">
    <location>
        <begin position="45"/>
        <end position="234"/>
    </location>
</feature>
<feature type="binding site" evidence="18">
    <location>
        <position position="368"/>
    </location>
    <ligand>
        <name>Zn(2+)</name>
        <dbReference type="ChEBI" id="CHEBI:29105"/>
        <note>catalytic</note>
    </ligand>
</feature>
<keyword evidence="20" id="KW-0812">Transmembrane</keyword>
<dbReference type="Gene3D" id="2.60.40.1730">
    <property type="entry name" value="tricorn interacting facor f3 domain"/>
    <property type="match status" value="1"/>
</dbReference>
<feature type="binding site" evidence="18">
    <location>
        <position position="345"/>
    </location>
    <ligand>
        <name>Zn(2+)</name>
        <dbReference type="ChEBI" id="CHEBI:29105"/>
        <note>catalytic</note>
    </ligand>
</feature>
<gene>
    <name evidence="25" type="ORF">Zmor_000469</name>
</gene>
<dbReference type="InterPro" id="IPR045357">
    <property type="entry name" value="Aminopeptidase_N-like_N"/>
</dbReference>
<dbReference type="GO" id="GO:0016285">
    <property type="term" value="F:alanyl aminopeptidase activity"/>
    <property type="evidence" value="ECO:0007669"/>
    <property type="project" value="UniProtKB-EC"/>
</dbReference>
<dbReference type="FunFam" id="1.10.390.10:FF:000013">
    <property type="entry name" value="Aminopeptidase N"/>
    <property type="match status" value="1"/>
</dbReference>
<keyword evidence="15" id="KW-0325">Glycoprotein</keyword>
<protein>
    <recommendedName>
        <fullName evidence="20">Aminopeptidase</fullName>
        <ecNumber evidence="20">3.4.11.-</ecNumber>
    </recommendedName>
</protein>
<dbReference type="InterPro" id="IPR027268">
    <property type="entry name" value="Peptidase_M4/M1_CTD_sf"/>
</dbReference>
<evidence type="ECO:0000313" key="26">
    <source>
        <dbReference type="Proteomes" id="UP001168821"/>
    </source>
</evidence>
<keyword evidence="11 18" id="KW-0862">Zinc</keyword>
<proteinExistence type="inferred from homology"/>
<name>A0AA38J021_9CUCU</name>
<feature type="site" description="Transition state stabilizer" evidence="19">
    <location>
        <position position="431"/>
    </location>
</feature>
<dbReference type="InterPro" id="IPR034016">
    <property type="entry name" value="M1_APN-typ"/>
</dbReference>
<feature type="domain" description="ERAP1-like C-terminal" evidence="23">
    <location>
        <begin position="571"/>
        <end position="874"/>
    </location>
</feature>
<comment type="cofactor">
    <cofactor evidence="18 20">
        <name>Zn(2+)</name>
        <dbReference type="ChEBI" id="CHEBI:29105"/>
    </cofactor>
    <text evidence="18 20">Binds 1 zinc ion per subunit.</text>
</comment>
<keyword evidence="20" id="KW-1133">Transmembrane helix</keyword>
<dbReference type="Pfam" id="PF01433">
    <property type="entry name" value="Peptidase_M1"/>
    <property type="match status" value="1"/>
</dbReference>
<sequence length="938" mass="105317">MWRLLCVLALVISSDTMPKKYSGIQLKKPVTPRASANRLDANLVQPTHYALDLTVTKDDLENKAEFSGNVQMTLTVGKDTDSFQIHAKDLTFSTVTLTKSGFSGVITTEGPDTDDIVTIKSNQKITSGDSYILEIQYTGKLSDTDMDGFYRSRYTDDDGKTKYLATTQFEEMGARRAFPCFDEPSFKATFDITITYPSTSIALSNTQPKADPSDVGNGLVKVTFETTPKMSTYLIAFIVSEFKCVSGKNAADGTPTEVCGRPGTEGTFSVALEAAPAALDTMQGFTRFGYASLGNKKMTQAAIPDFAIGAMENWGMITYRESDLLWDENQSSNYDKQIIYGDITHEVSHQWFGDYVTLNWWSNAFLNEGFATYFEYHAAAEIQTDWELAKQFVIAEVQPVLVTDSSGDSKPLSYETTDPEEIKERFGDISYNKGGSVIKMLQSFLGIENFKQGLSTYLNNNGVNMATPESLWDSFIEFKPEDVPETVKKVMENWTYKPGYPLLSLTQNGADLTISQKRFLLSDDDTDDTKWYVPITYTTSTDPSKFTETTTKKWLTPTADVTITLDKEDDWIILNNQQVGYYRVNYDKTLLSKIQTVLDSDNLDKIDEISRSQLVDDQLNFARAGKAEYTDVLKFLSFMKRDTSYYSWSSVFNGFSYLLKRTNADNIRNLLKAYVKELMENLLDSVPFTTEKPTDQIYTLKQVLALTWACNLGEANCVNNATAAFTSYTTDDSMPSRNLKSVVYCTGLKNSKNPTEDYNFLYNKYLLTKLATEQLTILKALGCINDSTLRQEYLKLALSDKIRIQDVRYVFQSVYSNNEDEGVDDTLEFIKNNYKDFETRFGTQSTLTSLITKVADFITKQTQIDALSGFLKTEGLDDSVVAVGTKAVESATTNLKTISTLEGKLKDYFSPTSGASINTYHLVNLALIGVVYLFFNFY</sequence>
<feature type="domain" description="Peptidase M1 membrane alanine aminopeptidase" evidence="22">
    <location>
        <begin position="271"/>
        <end position="494"/>
    </location>
</feature>
<keyword evidence="7 20" id="KW-0645">Protease</keyword>
<dbReference type="Gene3D" id="1.25.50.20">
    <property type="match status" value="1"/>
</dbReference>
<evidence type="ECO:0000256" key="11">
    <source>
        <dbReference type="ARBA" id="ARBA00022833"/>
    </source>
</evidence>
<comment type="similarity">
    <text evidence="3 20">Belongs to the peptidase M1 family.</text>
</comment>
<evidence type="ECO:0000259" key="24">
    <source>
        <dbReference type="Pfam" id="PF17900"/>
    </source>
</evidence>
<dbReference type="SUPFAM" id="SSF63737">
    <property type="entry name" value="Leukotriene A4 hydrolase N-terminal domain"/>
    <property type="match status" value="1"/>
</dbReference>
<evidence type="ECO:0000259" key="22">
    <source>
        <dbReference type="Pfam" id="PF01433"/>
    </source>
</evidence>
<dbReference type="PANTHER" id="PTHR11533:SF301">
    <property type="entry name" value="AMINOPEPTIDASE"/>
    <property type="match status" value="1"/>
</dbReference>
<dbReference type="Proteomes" id="UP001168821">
    <property type="component" value="Unassembled WGS sequence"/>
</dbReference>
<organism evidence="25 26">
    <name type="scientific">Zophobas morio</name>
    <dbReference type="NCBI Taxonomy" id="2755281"/>
    <lineage>
        <taxon>Eukaryota</taxon>
        <taxon>Metazoa</taxon>
        <taxon>Ecdysozoa</taxon>
        <taxon>Arthropoda</taxon>
        <taxon>Hexapoda</taxon>
        <taxon>Insecta</taxon>
        <taxon>Pterygota</taxon>
        <taxon>Neoptera</taxon>
        <taxon>Endopterygota</taxon>
        <taxon>Coleoptera</taxon>
        <taxon>Polyphaga</taxon>
        <taxon>Cucujiformia</taxon>
        <taxon>Tenebrionidae</taxon>
        <taxon>Zophobas</taxon>
    </lineage>
</organism>
<evidence type="ECO:0000256" key="16">
    <source>
        <dbReference type="ARBA" id="ARBA00023288"/>
    </source>
</evidence>
<feature type="chain" id="PRO_5041291139" description="Aminopeptidase" evidence="21">
    <location>
        <begin position="17"/>
        <end position="938"/>
    </location>
</feature>
<evidence type="ECO:0000256" key="12">
    <source>
        <dbReference type="ARBA" id="ARBA00023049"/>
    </source>
</evidence>
<evidence type="ECO:0000256" key="10">
    <source>
        <dbReference type="ARBA" id="ARBA00022801"/>
    </source>
</evidence>
<dbReference type="InterPro" id="IPR001930">
    <property type="entry name" value="Peptidase_M1"/>
</dbReference>
<dbReference type="EC" id="3.4.11.-" evidence="20"/>
<dbReference type="GO" id="GO:0008270">
    <property type="term" value="F:zinc ion binding"/>
    <property type="evidence" value="ECO:0007669"/>
    <property type="project" value="UniProtKB-UniRule"/>
</dbReference>
<dbReference type="GO" id="GO:0005615">
    <property type="term" value="C:extracellular space"/>
    <property type="evidence" value="ECO:0007669"/>
    <property type="project" value="TreeGrafter"/>
</dbReference>
<evidence type="ECO:0000256" key="5">
    <source>
        <dbReference type="ARBA" id="ARBA00022475"/>
    </source>
</evidence>
<keyword evidence="6" id="KW-0336">GPI-anchor</keyword>
<keyword evidence="26" id="KW-1185">Reference proteome</keyword>
<dbReference type="GO" id="GO:0005886">
    <property type="term" value="C:plasma membrane"/>
    <property type="evidence" value="ECO:0007669"/>
    <property type="project" value="UniProtKB-SubCell"/>
</dbReference>
<keyword evidence="12 20" id="KW-0482">Metalloprotease</keyword>
<evidence type="ECO:0000256" key="19">
    <source>
        <dbReference type="PIRSR" id="PIRSR634016-4"/>
    </source>
</evidence>
<keyword evidence="16" id="KW-0449">Lipoprotein</keyword>
<evidence type="ECO:0000256" key="1">
    <source>
        <dbReference type="ARBA" id="ARBA00000098"/>
    </source>
</evidence>
<keyword evidence="10 20" id="KW-0378">Hydrolase</keyword>
<dbReference type="GO" id="GO:0043171">
    <property type="term" value="P:peptide catabolic process"/>
    <property type="evidence" value="ECO:0007669"/>
    <property type="project" value="TreeGrafter"/>
</dbReference>
<evidence type="ECO:0000256" key="2">
    <source>
        <dbReference type="ARBA" id="ARBA00004609"/>
    </source>
</evidence>
<keyword evidence="8 18" id="KW-0479">Metal-binding</keyword>
<comment type="caution">
    <text evidence="25">The sequence shown here is derived from an EMBL/GenBank/DDBJ whole genome shotgun (WGS) entry which is preliminary data.</text>
</comment>
<feature type="binding site" evidence="18">
    <location>
        <position position="349"/>
    </location>
    <ligand>
        <name>Zn(2+)</name>
        <dbReference type="ChEBI" id="CHEBI:29105"/>
        <note>catalytic</note>
    </ligand>
</feature>
<dbReference type="PANTHER" id="PTHR11533">
    <property type="entry name" value="PROTEASE M1 ZINC METALLOPROTEASE"/>
    <property type="match status" value="1"/>
</dbReference>
<dbReference type="FunFam" id="2.60.40.1730:FF:000013">
    <property type="entry name" value="Aminopeptidase"/>
    <property type="match status" value="1"/>
</dbReference>
<dbReference type="Pfam" id="PF11838">
    <property type="entry name" value="ERAP1_C"/>
    <property type="match status" value="1"/>
</dbReference>
<evidence type="ECO:0000256" key="4">
    <source>
        <dbReference type="ARBA" id="ARBA00022438"/>
    </source>
</evidence>
<dbReference type="InterPro" id="IPR050344">
    <property type="entry name" value="Peptidase_M1_aminopeptidases"/>
</dbReference>
<evidence type="ECO:0000256" key="7">
    <source>
        <dbReference type="ARBA" id="ARBA00022670"/>
    </source>
</evidence>
<feature type="active site" description="Proton acceptor" evidence="17">
    <location>
        <position position="346"/>
    </location>
</feature>
<comment type="subcellular location">
    <subcellularLocation>
        <location evidence="2">Cell membrane</location>
        <topology evidence="2">Lipid-anchor</topology>
        <topology evidence="2">GPI-anchor</topology>
    </subcellularLocation>
</comment>
<evidence type="ECO:0000256" key="3">
    <source>
        <dbReference type="ARBA" id="ARBA00010136"/>
    </source>
</evidence>
<keyword evidence="13 20" id="KW-0472">Membrane</keyword>
<dbReference type="CDD" id="cd09601">
    <property type="entry name" value="M1_APN-Q_like"/>
    <property type="match status" value="1"/>
</dbReference>
<dbReference type="InterPro" id="IPR042097">
    <property type="entry name" value="Aminopeptidase_N-like_N_sf"/>
</dbReference>
<dbReference type="GO" id="GO:0005737">
    <property type="term" value="C:cytoplasm"/>
    <property type="evidence" value="ECO:0007669"/>
    <property type="project" value="TreeGrafter"/>
</dbReference>
<dbReference type="SUPFAM" id="SSF55486">
    <property type="entry name" value="Metalloproteases ('zincins'), catalytic domain"/>
    <property type="match status" value="1"/>
</dbReference>
<reference evidence="25" key="1">
    <citation type="journal article" date="2023" name="G3 (Bethesda)">
        <title>Whole genome assemblies of Zophobas morio and Tenebrio molitor.</title>
        <authorList>
            <person name="Kaur S."/>
            <person name="Stinson S.A."/>
            <person name="diCenzo G.C."/>
        </authorList>
    </citation>
    <scope>NUCLEOTIDE SEQUENCE</scope>
    <source>
        <strain evidence="25">QUZm001</strain>
    </source>
</reference>
<comment type="catalytic activity">
    <reaction evidence="1">
        <text>Release of an N-terminal amino acid, Xaa-|-Yaa- from a peptide, amide or arylamide. Xaa is preferably Ala, but may be most amino acids including Pro (slow action). When a terminal hydrophobic residue is followed by a prolyl residue, the two may be released as an intact Xaa-Pro dipeptide.</text>
        <dbReference type="EC" id="3.4.11.2"/>
    </reaction>
</comment>
<dbReference type="GO" id="GO:0042277">
    <property type="term" value="F:peptide binding"/>
    <property type="evidence" value="ECO:0007669"/>
    <property type="project" value="TreeGrafter"/>
</dbReference>
<dbReference type="FunFam" id="1.25.50.20:FF:000001">
    <property type="entry name" value="Aminopeptidase"/>
    <property type="match status" value="1"/>
</dbReference>
<dbReference type="GO" id="GO:0070006">
    <property type="term" value="F:metalloaminopeptidase activity"/>
    <property type="evidence" value="ECO:0007669"/>
    <property type="project" value="TreeGrafter"/>
</dbReference>
<dbReference type="InterPro" id="IPR014782">
    <property type="entry name" value="Peptidase_M1_dom"/>
</dbReference>
<keyword evidence="4 20" id="KW-0031">Aminopeptidase</keyword>
<dbReference type="Gene3D" id="1.10.390.10">
    <property type="entry name" value="Neutral Protease Domain 2"/>
    <property type="match status" value="1"/>
</dbReference>
<feature type="signal peptide" evidence="21">
    <location>
        <begin position="1"/>
        <end position="16"/>
    </location>
</feature>
<evidence type="ECO:0000256" key="21">
    <source>
        <dbReference type="SAM" id="SignalP"/>
    </source>
</evidence>
<dbReference type="FunFam" id="2.60.40.1910:FF:000008">
    <property type="entry name" value="Aminopeptidase"/>
    <property type="match status" value="1"/>
</dbReference>
<evidence type="ECO:0000256" key="13">
    <source>
        <dbReference type="ARBA" id="ARBA00023136"/>
    </source>
</evidence>
<dbReference type="EMBL" id="JALNTZ010000001">
    <property type="protein sequence ID" value="KAJ3664938.1"/>
    <property type="molecule type" value="Genomic_DNA"/>
</dbReference>
<evidence type="ECO:0000259" key="23">
    <source>
        <dbReference type="Pfam" id="PF11838"/>
    </source>
</evidence>
<dbReference type="GO" id="GO:0098552">
    <property type="term" value="C:side of membrane"/>
    <property type="evidence" value="ECO:0007669"/>
    <property type="project" value="UniProtKB-KW"/>
</dbReference>
<dbReference type="PRINTS" id="PR00756">
    <property type="entry name" value="ALADIPTASE"/>
</dbReference>
<dbReference type="InterPro" id="IPR024571">
    <property type="entry name" value="ERAP1-like_C_dom"/>
</dbReference>
<feature type="transmembrane region" description="Helical" evidence="20">
    <location>
        <begin position="919"/>
        <end position="937"/>
    </location>
</feature>
<keyword evidence="5" id="KW-1003">Cell membrane</keyword>
<evidence type="ECO:0000256" key="14">
    <source>
        <dbReference type="ARBA" id="ARBA00023157"/>
    </source>
</evidence>
<evidence type="ECO:0000256" key="20">
    <source>
        <dbReference type="RuleBase" id="RU364040"/>
    </source>
</evidence>
<dbReference type="Pfam" id="PF17900">
    <property type="entry name" value="Peptidase_M1_N"/>
    <property type="match status" value="1"/>
</dbReference>
<evidence type="ECO:0000256" key="9">
    <source>
        <dbReference type="ARBA" id="ARBA00022729"/>
    </source>
</evidence>
<evidence type="ECO:0000256" key="17">
    <source>
        <dbReference type="PIRSR" id="PIRSR634016-1"/>
    </source>
</evidence>
<evidence type="ECO:0000256" key="18">
    <source>
        <dbReference type="PIRSR" id="PIRSR634016-3"/>
    </source>
</evidence>
<keyword evidence="14" id="KW-1015">Disulfide bond</keyword>
<dbReference type="Gene3D" id="2.60.40.1910">
    <property type="match status" value="1"/>
</dbReference>